<evidence type="ECO:0000313" key="3">
    <source>
        <dbReference type="EMBL" id="MBC9797700.1"/>
    </source>
</evidence>
<gene>
    <name evidence="3" type="ORF">IBL28_17145</name>
</gene>
<dbReference type="EMBL" id="JACVDC010000069">
    <property type="protein sequence ID" value="MBC9797700.1"/>
    <property type="molecule type" value="Genomic_DNA"/>
</dbReference>
<comment type="caution">
    <text evidence="3">The sequence shown here is derived from an EMBL/GenBank/DDBJ whole genome shotgun (WGS) entry which is preliminary data.</text>
</comment>
<organism evidence="3 4">
    <name type="scientific">Sinomicrobium weinanense</name>
    <dbReference type="NCBI Taxonomy" id="2842200"/>
    <lineage>
        <taxon>Bacteria</taxon>
        <taxon>Pseudomonadati</taxon>
        <taxon>Bacteroidota</taxon>
        <taxon>Flavobacteriia</taxon>
        <taxon>Flavobacteriales</taxon>
        <taxon>Flavobacteriaceae</taxon>
        <taxon>Sinomicrobium</taxon>
    </lineage>
</organism>
<dbReference type="AlphaFoldDB" id="A0A926JUC6"/>
<dbReference type="InterPro" id="IPR031493">
    <property type="entry name" value="Zinc_ribbon_15"/>
</dbReference>
<feature type="domain" description="Zinc-ribbon 15" evidence="2">
    <location>
        <begin position="19"/>
        <end position="68"/>
    </location>
</feature>
<keyword evidence="1" id="KW-1133">Transmembrane helix</keyword>
<keyword evidence="1" id="KW-0472">Membrane</keyword>
<protein>
    <submittedName>
        <fullName evidence="3">Zinc-ribbon domain-containing protein</fullName>
    </submittedName>
</protein>
<dbReference type="Pfam" id="PF17032">
    <property type="entry name" value="Zn_ribbon_15"/>
    <property type="match status" value="1"/>
</dbReference>
<keyword evidence="4" id="KW-1185">Reference proteome</keyword>
<evidence type="ECO:0000259" key="2">
    <source>
        <dbReference type="Pfam" id="PF17032"/>
    </source>
</evidence>
<evidence type="ECO:0000313" key="4">
    <source>
        <dbReference type="Proteomes" id="UP000653730"/>
    </source>
</evidence>
<sequence length="112" mass="13264">MKFFGTGSSTLKKKKTREVKCPNCGMDNETGVQSITKRFYVFWIPVFPLKKEFYLTCHHCKGVYNKYNMHKEKYREINLAVRYGRTPVRKYRPVFILALVLILTFLAVQFGR</sequence>
<reference evidence="3 4" key="1">
    <citation type="submission" date="2020-09" db="EMBL/GenBank/DDBJ databases">
        <title>Sinomicrobium weinanense sp. nov., a halophilic bacteria isolated from saline-alkali soil.</title>
        <authorList>
            <person name="Wu P."/>
            <person name="Ren H."/>
            <person name="Mei Y."/>
            <person name="Liang Y."/>
            <person name="Chen Z."/>
        </authorList>
    </citation>
    <scope>NUCLEOTIDE SEQUENCE [LARGE SCALE GENOMIC DNA]</scope>
    <source>
        <strain evidence="3 4">FJxs</strain>
    </source>
</reference>
<keyword evidence="1" id="KW-0812">Transmembrane</keyword>
<accession>A0A926JUC6</accession>
<name>A0A926JUC6_9FLAO</name>
<dbReference type="RefSeq" id="WP_187966831.1">
    <property type="nucleotide sequence ID" value="NZ_JACVDC010000069.1"/>
</dbReference>
<proteinExistence type="predicted"/>
<feature type="transmembrane region" description="Helical" evidence="1">
    <location>
        <begin position="94"/>
        <end position="111"/>
    </location>
</feature>
<evidence type="ECO:0000256" key="1">
    <source>
        <dbReference type="SAM" id="Phobius"/>
    </source>
</evidence>
<dbReference type="Proteomes" id="UP000653730">
    <property type="component" value="Unassembled WGS sequence"/>
</dbReference>